<evidence type="ECO:0000313" key="2">
    <source>
        <dbReference type="EMBL" id="CDO76713.1"/>
    </source>
</evidence>
<dbReference type="EMBL" id="CCBP010000407">
    <property type="protein sequence ID" value="CDO76713.1"/>
    <property type="molecule type" value="Genomic_DNA"/>
</dbReference>
<dbReference type="Pfam" id="PF26640">
    <property type="entry name" value="DUF8212"/>
    <property type="match status" value="1"/>
</dbReference>
<dbReference type="PANTHER" id="PTHR10622:SF12">
    <property type="entry name" value="HET DOMAIN-CONTAINING PROTEIN"/>
    <property type="match status" value="1"/>
</dbReference>
<dbReference type="InterPro" id="IPR058525">
    <property type="entry name" value="DUF8212"/>
</dbReference>
<keyword evidence="3" id="KW-1185">Reference proteome</keyword>
<dbReference type="OrthoDB" id="2737057at2759"/>
<reference evidence="2" key="1">
    <citation type="submission" date="2014-01" db="EMBL/GenBank/DDBJ databases">
        <title>The genome of the white-rot fungus Pycnoporus cinnabarinus: a basidiomycete model with a versatile arsenal for lignocellulosic biomass breakdown.</title>
        <authorList>
            <person name="Levasseur A."/>
            <person name="Lomascolo A."/>
            <person name="Ruiz-Duenas F.J."/>
            <person name="Uzan E."/>
            <person name="Piumi F."/>
            <person name="Kues U."/>
            <person name="Ram A.F.J."/>
            <person name="Murat C."/>
            <person name="Haon M."/>
            <person name="Benoit I."/>
            <person name="Arfi Y."/>
            <person name="Chevret D."/>
            <person name="Drula E."/>
            <person name="Kwon M.J."/>
            <person name="Gouret P."/>
            <person name="Lesage-Meessen L."/>
            <person name="Lombard V."/>
            <person name="Mariette J."/>
            <person name="Noirot C."/>
            <person name="Park J."/>
            <person name="Patyshakuliyeva A."/>
            <person name="Wieneger R.A.B."/>
            <person name="Wosten H.A.B."/>
            <person name="Martin F."/>
            <person name="Coutinho P.M."/>
            <person name="de Vries R."/>
            <person name="Martinez A.T."/>
            <person name="Klopp C."/>
            <person name="Pontarotti P."/>
            <person name="Henrissat B."/>
            <person name="Record E."/>
        </authorList>
    </citation>
    <scope>NUCLEOTIDE SEQUENCE [LARGE SCALE GENOMIC DNA]</scope>
    <source>
        <strain evidence="2">BRFM137</strain>
    </source>
</reference>
<dbReference type="HOGENOM" id="CLU_624282_0_0_1"/>
<gene>
    <name evidence="2" type="ORF">BN946_scf184796.g7</name>
</gene>
<dbReference type="PANTHER" id="PTHR10622">
    <property type="entry name" value="HET DOMAIN-CONTAINING PROTEIN"/>
    <property type="match status" value="1"/>
</dbReference>
<dbReference type="AlphaFoldDB" id="A0A060SW43"/>
<sequence>MSWAAKRKTTRVEDEAYSLMGLFGVNIPVIYGEGRHAFYRLQEEILRCIPDQSIFAWGPLVYERYDWPCQQLGHAPLPDTEGKPQDATHEYLFATSAAAFEQSAGIVSLPLYEFYKKLHMSQRPIPEYAFTSYGIRTRMPWLLTTRTFTSRHYDSEEDRRIQMVEVVVLACADSAEGLIGLILRAADGARVPVPRTNQLDPEPIQYKVGARYAAGFVRGAALRCFPGSPRSNPIVFNTAYTDQLLALYVPSRPLESTLPSYATRVGRRGPWRPLTPSSARFDCPCEVVIEGWTAACLRKAGYTIATPSGDGLTVQVPGKGSLVHIALSCGQETWFISLTACIDRHPYFLPPPLVALVSAGSPPFLPPSSAVEGGDHRPVQPSKGCDAVHVQDWPNNTQRFEVQGKVVKLTFQSWTDHLDSGTSSGLYGLVIELSDAPRC</sequence>
<evidence type="ECO:0000259" key="1">
    <source>
        <dbReference type="Pfam" id="PF26640"/>
    </source>
</evidence>
<dbReference type="STRING" id="5643.A0A060SW43"/>
<organism evidence="2 3">
    <name type="scientific">Pycnoporus cinnabarinus</name>
    <name type="common">Cinnabar-red polypore</name>
    <name type="synonym">Trametes cinnabarina</name>
    <dbReference type="NCBI Taxonomy" id="5643"/>
    <lineage>
        <taxon>Eukaryota</taxon>
        <taxon>Fungi</taxon>
        <taxon>Dikarya</taxon>
        <taxon>Basidiomycota</taxon>
        <taxon>Agaricomycotina</taxon>
        <taxon>Agaricomycetes</taxon>
        <taxon>Polyporales</taxon>
        <taxon>Polyporaceae</taxon>
        <taxon>Trametes</taxon>
    </lineage>
</organism>
<feature type="domain" description="DUF8212" evidence="1">
    <location>
        <begin position="36"/>
        <end position="174"/>
    </location>
</feature>
<comment type="caution">
    <text evidence="2">The sequence shown here is derived from an EMBL/GenBank/DDBJ whole genome shotgun (WGS) entry which is preliminary data.</text>
</comment>
<name>A0A060SW43_PYCCI</name>
<proteinExistence type="predicted"/>
<evidence type="ECO:0000313" key="3">
    <source>
        <dbReference type="Proteomes" id="UP000029665"/>
    </source>
</evidence>
<protein>
    <recommendedName>
        <fullName evidence="1">DUF8212 domain-containing protein</fullName>
    </recommendedName>
</protein>
<dbReference type="Proteomes" id="UP000029665">
    <property type="component" value="Unassembled WGS sequence"/>
</dbReference>
<accession>A0A060SW43</accession>